<dbReference type="Proteomes" id="UP000093476">
    <property type="component" value="Unassembled WGS sequence"/>
</dbReference>
<gene>
    <name evidence="2" type="ORF">Ppb6_02596</name>
</gene>
<keyword evidence="3" id="KW-1185">Reference proteome</keyword>
<dbReference type="EMBL" id="LOMY01000090">
    <property type="protein sequence ID" value="OCQ52188.1"/>
    <property type="molecule type" value="Genomic_DNA"/>
</dbReference>
<organism evidence="2 3">
    <name type="scientific">Photorhabdus australis subsp. thailandensis</name>
    <dbReference type="NCBI Taxonomy" id="2805096"/>
    <lineage>
        <taxon>Bacteria</taxon>
        <taxon>Pseudomonadati</taxon>
        <taxon>Pseudomonadota</taxon>
        <taxon>Gammaproteobacteria</taxon>
        <taxon>Enterobacterales</taxon>
        <taxon>Morganellaceae</taxon>
        <taxon>Photorhabdus</taxon>
    </lineage>
</organism>
<dbReference type="PROSITE" id="PS50878">
    <property type="entry name" value="RT_POL"/>
    <property type="match status" value="1"/>
</dbReference>
<reference evidence="2 3" key="1">
    <citation type="submission" date="2015-12" db="EMBL/GenBank/DDBJ databases">
        <title>Genome comparisons provide insights into the role of secondary metabolites in the pathogenic phase of the Photorhabdus life cycle.</title>
        <authorList>
            <person name="Tobias N.J."/>
            <person name="Mishra B."/>
            <person name="Gupta D.K."/>
            <person name="Thines M."/>
            <person name="Stinear T.P."/>
            <person name="Bode H.B."/>
        </authorList>
    </citation>
    <scope>NUCLEOTIDE SEQUENCE [LARGE SCALE GENOMIC DNA]</scope>
    <source>
        <strain evidence="2 3">PB68.1</strain>
    </source>
</reference>
<evidence type="ECO:0000313" key="2">
    <source>
        <dbReference type="EMBL" id="OCQ52188.1"/>
    </source>
</evidence>
<comment type="caution">
    <text evidence="2">The sequence shown here is derived from an EMBL/GenBank/DDBJ whole genome shotgun (WGS) entry which is preliminary data.</text>
</comment>
<evidence type="ECO:0000259" key="1">
    <source>
        <dbReference type="PROSITE" id="PS50878"/>
    </source>
</evidence>
<dbReference type="InterPro" id="IPR000477">
    <property type="entry name" value="RT_dom"/>
</dbReference>
<dbReference type="PATRIC" id="fig|286156.4.peg.2937"/>
<sequence>MIRYADDAVLGFQKHQDARACQSLLQRRLMQFGLKSLRQRSQRHKMTWARYSQRVNKWIPPPRIVHPYPLQHFYAKHPR</sequence>
<name>A0A1C0U2N3_9GAMM</name>
<evidence type="ECO:0000313" key="3">
    <source>
        <dbReference type="Proteomes" id="UP000093476"/>
    </source>
</evidence>
<proteinExistence type="predicted"/>
<accession>A0A1C0U2N3</accession>
<dbReference type="AlphaFoldDB" id="A0A1C0U2N3"/>
<protein>
    <recommendedName>
        <fullName evidence="1">Reverse transcriptase domain-containing protein</fullName>
    </recommendedName>
</protein>
<feature type="domain" description="Reverse transcriptase" evidence="1">
    <location>
        <begin position="1"/>
        <end position="63"/>
    </location>
</feature>